<dbReference type="Proteomes" id="UP001234297">
    <property type="component" value="Chromosome 11"/>
</dbReference>
<proteinExistence type="predicted"/>
<evidence type="ECO:0000313" key="1">
    <source>
        <dbReference type="EMBL" id="KAJ8623793.1"/>
    </source>
</evidence>
<organism evidence="1 2">
    <name type="scientific">Persea americana</name>
    <name type="common">Avocado</name>
    <dbReference type="NCBI Taxonomy" id="3435"/>
    <lineage>
        <taxon>Eukaryota</taxon>
        <taxon>Viridiplantae</taxon>
        <taxon>Streptophyta</taxon>
        <taxon>Embryophyta</taxon>
        <taxon>Tracheophyta</taxon>
        <taxon>Spermatophyta</taxon>
        <taxon>Magnoliopsida</taxon>
        <taxon>Magnoliidae</taxon>
        <taxon>Laurales</taxon>
        <taxon>Lauraceae</taxon>
        <taxon>Persea</taxon>
    </lineage>
</organism>
<comment type="caution">
    <text evidence="1">The sequence shown here is derived from an EMBL/GenBank/DDBJ whole genome shotgun (WGS) entry which is preliminary data.</text>
</comment>
<accession>A0ACC2KRS6</accession>
<dbReference type="EMBL" id="CM056819">
    <property type="protein sequence ID" value="KAJ8623793.1"/>
    <property type="molecule type" value="Genomic_DNA"/>
</dbReference>
<keyword evidence="2" id="KW-1185">Reference proteome</keyword>
<name>A0ACC2KRS6_PERAE</name>
<reference evidence="1 2" key="1">
    <citation type="journal article" date="2022" name="Hortic Res">
        <title>A haplotype resolved chromosomal level avocado genome allows analysis of novel avocado genes.</title>
        <authorList>
            <person name="Nath O."/>
            <person name="Fletcher S.J."/>
            <person name="Hayward A."/>
            <person name="Shaw L.M."/>
            <person name="Masouleh A.K."/>
            <person name="Furtado A."/>
            <person name="Henry R.J."/>
            <person name="Mitter N."/>
        </authorList>
    </citation>
    <scope>NUCLEOTIDE SEQUENCE [LARGE SCALE GENOMIC DNA]</scope>
    <source>
        <strain evidence="2">cv. Hass</strain>
    </source>
</reference>
<gene>
    <name evidence="1" type="ORF">MRB53_032323</name>
</gene>
<protein>
    <submittedName>
        <fullName evidence="1">Uncharacterized protein</fullName>
    </submittedName>
</protein>
<sequence>MTGGDGTGGDVQPQRKTISPYDITSLDNPGLLITQVQLKGENYDEWARSFRTALRARKKFGFIDGTIREPDEKSGDLEDWWTINSLLVSWMRNTIEPTLRSTISHVEVARDLWHDIKDRFSITNGQRIQQLKSDLAACKQKGKTIVDYYGKLKQIWDELGQFEQQPTCTCGKCTCDLSSVLEKRREEEKVHLFLLGLDDAVYGTVRSNILAQEPLPNLNKVYSILIQEERVKIVARGKEERSDIMASMALAARTRDDGKEKGVVCSHCKRSGHESANCFALIGYPEWWGDRPRSDGKTSGRSKDQASGRGGIRGSKNPARANAVQIGSAAAVFGSTSTAESEASPLPGLNDEQWQALLNMLSKSKSATSEKMTGKSWIIDTGASNHMTSMIEELRNVKEIPQCLVGLPDGNNATATKVGTIHLTGNFCLENVLYVPGLTCNLISVSQLTDHYNCLVQFTDHLCVIQDRTSRMPIGAGERRDGLYYFRGVPRQQAMQAESMDSLDLLHKRLGHPSQHVTKLVPGVSYRTSAKSLNKPCDVCQRAKQKTVFPFAENHGLDSGHVGSVEVVEDDFEEGRPLEAKGGGEVDTFIPAEHQDAAAQEVRVQDDDAPDSVVGPDSEEEILGRGHRRKEASVRLRDYVIHTIRHLSPSVPPPASRHTSVFSEEEGYHILAVDLSVISKREQYMMNCSSNGNFQSPITHNRFSCGLKLSSLGLRYFGAERSFEWKVASQLRLWSRITVYNREIRAVDPDRGLNPSSPWDEKPFELRPSGRRAYIDEQDVVTLLDPPKELIPLDPAVYNPAAYLWKKIEDIPEERRHQLLNLLKPRLISRLWEITGTRYEDSKLTKKSASKLLSADNSLISPEFWICRSSGGPNPICWAKGFKKVIFCGKDGKTYGRIFVGGSLLPGILNFSSPLYFTVRQVEEVMSTEQPCDLAYEFGDGLMDLDDYPEGFPKPAKHPWPFNDHVVIYVRHAGPGVLVGQAWQEGKVLEQVPKKFCGEILMVQDYSACIPMTEEKSQKES</sequence>
<evidence type="ECO:0000313" key="2">
    <source>
        <dbReference type="Proteomes" id="UP001234297"/>
    </source>
</evidence>